<dbReference type="EMBL" id="KU873925">
    <property type="protein sequence ID" value="AND75029.1"/>
    <property type="molecule type" value="Genomic_DNA"/>
</dbReference>
<evidence type="ECO:0000256" key="2">
    <source>
        <dbReference type="ARBA" id="ARBA00022561"/>
    </source>
</evidence>
<name>A0A1S5R3Q0_9CAUD</name>
<dbReference type="InterPro" id="IPR010762">
    <property type="entry name" value="Gp23/Gp24_T4-like"/>
</dbReference>
<evidence type="ECO:0000256" key="3">
    <source>
        <dbReference type="ARBA" id="ARBA00022844"/>
    </source>
</evidence>
<gene>
    <name evidence="4" type="ORF">pf16_106</name>
</gene>
<sequence length="428" mass="46101">MTELLKEDIQKLIENKQFPEITSQYRKNVTERLLENQINFMKSINEAAGSAMPANTTGGVANFDPVLVKMVRRSVPQLMAFDLLGVQPMTGPTGSIFAMRSRYSTQTGAEALYNEANSAFSGTGTQGGDTSGFAADAFGVGDPAAATTYGTGMTKAAGEALGVDGGTAWNEMAFSIERVDVSAKTRKLKAQFSRELQFDLKNIHGLDAETELANILSTEIIAETDREVIRTVNVSAVLGAKHAATPGLFDVAADSDGRWLVERFKGLLFQLEIEANEVAKATRRGRANRIICSSNVASALNMAGVLDYNPGYTANLAVDDTAQTYAGVLMGRYQVFIDPFATVDYITVGYRGANAWDAGIYYCPYLPLELYRTVGETTFNPIIGFATRYGVVANPFASHTASAAKPGLGLGQGENQYFRKMRVANITG</sequence>
<reference evidence="4 5" key="1">
    <citation type="submission" date="2016-03" db="EMBL/GenBank/DDBJ databases">
        <title>Characterisation of pf16 and phiPMW: Two novel phages infecting Pseudomonas putida PpG1.</title>
        <authorList>
            <person name="Magill D.J."/>
            <person name="Krylov V.N."/>
            <person name="Shaburova O.V."/>
            <person name="Allen C.C.R."/>
            <person name="McGrath J.W."/>
            <person name="Quinn J.P."/>
            <person name="Kulakov L.A."/>
        </authorList>
    </citation>
    <scope>NUCLEOTIDE SEQUENCE [LARGE SCALE GENOMIC DNA]</scope>
</reference>
<protein>
    <recommendedName>
        <fullName evidence="6">Major capsid protein</fullName>
    </recommendedName>
</protein>
<proteinExistence type="predicted"/>
<keyword evidence="3" id="KW-0946">Virion</keyword>
<keyword evidence="2" id="KW-0167">Capsid protein</keyword>
<evidence type="ECO:0000256" key="1">
    <source>
        <dbReference type="ARBA" id="ARBA00004328"/>
    </source>
</evidence>
<dbReference type="OrthoDB" id="2241at10239"/>
<keyword evidence="5" id="KW-1185">Reference proteome</keyword>
<evidence type="ECO:0000313" key="4">
    <source>
        <dbReference type="EMBL" id="AND75029.1"/>
    </source>
</evidence>
<accession>A0A1S5R3Q0</accession>
<evidence type="ECO:0008006" key="6">
    <source>
        <dbReference type="Google" id="ProtNLM"/>
    </source>
</evidence>
<dbReference type="Pfam" id="PF07068">
    <property type="entry name" value="Gp23"/>
    <property type="match status" value="1"/>
</dbReference>
<comment type="subcellular location">
    <subcellularLocation>
        <location evidence="1">Virion</location>
    </subcellularLocation>
</comment>
<dbReference type="GO" id="GO:0019028">
    <property type="term" value="C:viral capsid"/>
    <property type="evidence" value="ECO:0007669"/>
    <property type="project" value="UniProtKB-KW"/>
</dbReference>
<evidence type="ECO:0000313" key="5">
    <source>
        <dbReference type="Proteomes" id="UP000225821"/>
    </source>
</evidence>
<dbReference type="Proteomes" id="UP000225821">
    <property type="component" value="Segment"/>
</dbReference>
<organism evidence="4 5">
    <name type="scientific">Pseudomonas phage pf16</name>
    <dbReference type="NCBI Taxonomy" id="1815630"/>
    <lineage>
        <taxon>Viruses</taxon>
        <taxon>Duplodnaviria</taxon>
        <taxon>Heunggongvirae</taxon>
        <taxon>Uroviricota</taxon>
        <taxon>Caudoviricetes</taxon>
        <taxon>Chakrabartyvirus</taxon>
        <taxon>Chakrabartyvirus pf16</taxon>
    </lineage>
</organism>